<dbReference type="AlphaFoldDB" id="A0A915L5W3"/>
<feature type="region of interest" description="Disordered" evidence="1">
    <location>
        <begin position="34"/>
        <end position="59"/>
    </location>
</feature>
<evidence type="ECO:0000256" key="1">
    <source>
        <dbReference type="SAM" id="MobiDB-lite"/>
    </source>
</evidence>
<name>A0A915L5W3_ROMCU</name>
<protein>
    <submittedName>
        <fullName evidence="3">Uncharacterized protein</fullName>
    </submittedName>
</protein>
<evidence type="ECO:0000313" key="2">
    <source>
        <dbReference type="Proteomes" id="UP000887565"/>
    </source>
</evidence>
<dbReference type="WBParaSite" id="nRc.2.0.1.t46475-RA">
    <property type="protein sequence ID" value="nRc.2.0.1.t46475-RA"/>
    <property type="gene ID" value="nRc.2.0.1.g46475"/>
</dbReference>
<evidence type="ECO:0000313" key="3">
    <source>
        <dbReference type="WBParaSite" id="nRc.2.0.1.t46475-RA"/>
    </source>
</evidence>
<reference evidence="3" key="1">
    <citation type="submission" date="2022-11" db="UniProtKB">
        <authorList>
            <consortium name="WormBaseParasite"/>
        </authorList>
    </citation>
    <scope>IDENTIFICATION</scope>
</reference>
<feature type="compositionally biased region" description="Polar residues" evidence="1">
    <location>
        <begin position="34"/>
        <end position="47"/>
    </location>
</feature>
<sequence>MRRKMKIFNLHTEPLRISGRSLLDVRCLSSISRTSGSLQRQTDQSPSFKEGRRITRSQE</sequence>
<proteinExistence type="predicted"/>
<accession>A0A915L5W3</accession>
<organism evidence="2 3">
    <name type="scientific">Romanomermis culicivorax</name>
    <name type="common">Nematode worm</name>
    <dbReference type="NCBI Taxonomy" id="13658"/>
    <lineage>
        <taxon>Eukaryota</taxon>
        <taxon>Metazoa</taxon>
        <taxon>Ecdysozoa</taxon>
        <taxon>Nematoda</taxon>
        <taxon>Enoplea</taxon>
        <taxon>Dorylaimia</taxon>
        <taxon>Mermithida</taxon>
        <taxon>Mermithoidea</taxon>
        <taxon>Mermithidae</taxon>
        <taxon>Romanomermis</taxon>
    </lineage>
</organism>
<dbReference type="Proteomes" id="UP000887565">
    <property type="component" value="Unplaced"/>
</dbReference>
<keyword evidence="2" id="KW-1185">Reference proteome</keyword>
<feature type="compositionally biased region" description="Basic and acidic residues" evidence="1">
    <location>
        <begin position="49"/>
        <end position="59"/>
    </location>
</feature>